<dbReference type="EC" id="3.1.4.-" evidence="2"/>
<evidence type="ECO:0000313" key="2">
    <source>
        <dbReference type="EMBL" id="MPM59101.1"/>
    </source>
</evidence>
<gene>
    <name evidence="2" type="ORF">SDC9_105939</name>
</gene>
<dbReference type="AlphaFoldDB" id="A0A645B3G0"/>
<proteinExistence type="predicted"/>
<dbReference type="InterPro" id="IPR037522">
    <property type="entry name" value="HD_GYP_dom"/>
</dbReference>
<organism evidence="2">
    <name type="scientific">bioreactor metagenome</name>
    <dbReference type="NCBI Taxonomy" id="1076179"/>
    <lineage>
        <taxon>unclassified sequences</taxon>
        <taxon>metagenomes</taxon>
        <taxon>ecological metagenomes</taxon>
    </lineage>
</organism>
<dbReference type="CDD" id="cd00077">
    <property type="entry name" value="HDc"/>
    <property type="match status" value="1"/>
</dbReference>
<sequence length="126" mass="14199">MLNNEEYEIMKTHVEHSIAIVRHLPSLDYVIPVVIGHHERWDGTGYPRKLKGKEIPVGARCLAIADAFDAMTSIRSYKKEYTLEYASQQICAGAGKQFDPELAMEFVKLLDDGVIKIQKARHSVSA</sequence>
<comment type="caution">
    <text evidence="2">The sequence shown here is derived from an EMBL/GenBank/DDBJ whole genome shotgun (WGS) entry which is preliminary data.</text>
</comment>
<keyword evidence="2" id="KW-0378">Hydrolase</keyword>
<accession>A0A645B3G0</accession>
<dbReference type="EMBL" id="VSSQ01017122">
    <property type="protein sequence ID" value="MPM59101.1"/>
    <property type="molecule type" value="Genomic_DNA"/>
</dbReference>
<name>A0A645B3G0_9ZZZZ</name>
<dbReference type="PROSITE" id="PS51832">
    <property type="entry name" value="HD_GYP"/>
    <property type="match status" value="1"/>
</dbReference>
<dbReference type="InterPro" id="IPR003607">
    <property type="entry name" value="HD/PDEase_dom"/>
</dbReference>
<feature type="domain" description="HD-GYP" evidence="1">
    <location>
        <begin position="1"/>
        <end position="122"/>
    </location>
</feature>
<dbReference type="PANTHER" id="PTHR43155:SF8">
    <property type="entry name" value="METAL DEPENDENT PHOSPHOHYDROLASE"/>
    <property type="match status" value="1"/>
</dbReference>
<reference evidence="2" key="1">
    <citation type="submission" date="2019-08" db="EMBL/GenBank/DDBJ databases">
        <authorList>
            <person name="Kucharzyk K."/>
            <person name="Murdoch R.W."/>
            <person name="Higgins S."/>
            <person name="Loffler F."/>
        </authorList>
    </citation>
    <scope>NUCLEOTIDE SEQUENCE</scope>
</reference>
<evidence type="ECO:0000259" key="1">
    <source>
        <dbReference type="PROSITE" id="PS51832"/>
    </source>
</evidence>
<dbReference type="PANTHER" id="PTHR43155">
    <property type="entry name" value="CYCLIC DI-GMP PHOSPHODIESTERASE PA4108-RELATED"/>
    <property type="match status" value="1"/>
</dbReference>
<dbReference type="SUPFAM" id="SSF109604">
    <property type="entry name" value="HD-domain/PDEase-like"/>
    <property type="match status" value="1"/>
</dbReference>
<dbReference type="Pfam" id="PF13487">
    <property type="entry name" value="HD_5"/>
    <property type="match status" value="1"/>
</dbReference>
<dbReference type="Gene3D" id="1.10.3210.10">
    <property type="entry name" value="Hypothetical protein af1432"/>
    <property type="match status" value="1"/>
</dbReference>
<dbReference type="GO" id="GO:0016787">
    <property type="term" value="F:hydrolase activity"/>
    <property type="evidence" value="ECO:0007669"/>
    <property type="project" value="UniProtKB-KW"/>
</dbReference>
<protein>
    <submittedName>
        <fullName evidence="2">Cyclic di-GMP phosphodiesterase</fullName>
        <ecNumber evidence="2">3.1.4.-</ecNumber>
    </submittedName>
</protein>